<gene>
    <name evidence="1" type="ORF">CPT03_06060</name>
</gene>
<dbReference type="GO" id="GO:0003677">
    <property type="term" value="F:DNA binding"/>
    <property type="evidence" value="ECO:0007669"/>
    <property type="project" value="UniProtKB-KW"/>
</dbReference>
<sequence>MQIKTLTEERPLTFKTGLIEKIKNTIKSDDVTRTQWLRLLSSEVRKLLRILSGTLQDLHIKGVLAYEKIGEIFYWQASPCIR</sequence>
<protein>
    <submittedName>
        <fullName evidence="1">DNA-binding protein</fullName>
    </submittedName>
</protein>
<evidence type="ECO:0000313" key="2">
    <source>
        <dbReference type="Proteomes" id="UP000223749"/>
    </source>
</evidence>
<dbReference type="RefSeq" id="WP_099437995.1">
    <property type="nucleotide sequence ID" value="NZ_CP024091.1"/>
</dbReference>
<proteinExistence type="predicted"/>
<keyword evidence="2" id="KW-1185">Reference proteome</keyword>
<dbReference type="KEGG" id="pgs:CPT03_06060"/>
<name>A0A2D1U381_9SPHI</name>
<dbReference type="OrthoDB" id="1524679at2"/>
<reference evidence="1 2" key="1">
    <citation type="submission" date="2017-10" db="EMBL/GenBank/DDBJ databases">
        <title>Whole genome of Pedobacter ginsengisoli T01R-27 isolated from tomato rhizosphere.</title>
        <authorList>
            <person name="Weon H.-Y."/>
            <person name="Lee S.A."/>
            <person name="Sang M.K."/>
            <person name="Song J."/>
        </authorList>
    </citation>
    <scope>NUCLEOTIDE SEQUENCE [LARGE SCALE GENOMIC DNA]</scope>
    <source>
        <strain evidence="1 2">T01R-27</strain>
    </source>
</reference>
<accession>A0A2D1U381</accession>
<evidence type="ECO:0000313" key="1">
    <source>
        <dbReference type="EMBL" id="ATP56053.1"/>
    </source>
</evidence>
<keyword evidence="1" id="KW-0238">DNA-binding</keyword>
<organism evidence="1 2">
    <name type="scientific">Pedobacter ginsengisoli</name>
    <dbReference type="NCBI Taxonomy" id="363852"/>
    <lineage>
        <taxon>Bacteria</taxon>
        <taxon>Pseudomonadati</taxon>
        <taxon>Bacteroidota</taxon>
        <taxon>Sphingobacteriia</taxon>
        <taxon>Sphingobacteriales</taxon>
        <taxon>Sphingobacteriaceae</taxon>
        <taxon>Pedobacter</taxon>
    </lineage>
</organism>
<dbReference type="EMBL" id="CP024091">
    <property type="protein sequence ID" value="ATP56053.1"/>
    <property type="molecule type" value="Genomic_DNA"/>
</dbReference>
<dbReference type="AlphaFoldDB" id="A0A2D1U381"/>
<dbReference type="Proteomes" id="UP000223749">
    <property type="component" value="Chromosome"/>
</dbReference>